<evidence type="ECO:0000256" key="4">
    <source>
        <dbReference type="ARBA" id="ARBA00022825"/>
    </source>
</evidence>
<dbReference type="Gene3D" id="3.90.226.10">
    <property type="entry name" value="2-enoyl-CoA Hydratase, Chain A, domain 1"/>
    <property type="match status" value="1"/>
</dbReference>
<accession>A0ABT2TLY9</accession>
<dbReference type="InterPro" id="IPR004447">
    <property type="entry name" value="Peptidase_S41A"/>
</dbReference>
<dbReference type="CDD" id="cd07560">
    <property type="entry name" value="Peptidase_S41_CPP"/>
    <property type="match status" value="1"/>
</dbReference>
<gene>
    <name evidence="8" type="ORF">OCV88_13040</name>
</gene>
<dbReference type="SUPFAM" id="SSF50156">
    <property type="entry name" value="PDZ domain-like"/>
    <property type="match status" value="1"/>
</dbReference>
<dbReference type="PANTHER" id="PTHR32060">
    <property type="entry name" value="TAIL-SPECIFIC PROTEASE"/>
    <property type="match status" value="1"/>
</dbReference>
<keyword evidence="6" id="KW-0812">Transmembrane</keyword>
<evidence type="ECO:0000256" key="2">
    <source>
        <dbReference type="ARBA" id="ARBA00022670"/>
    </source>
</evidence>
<dbReference type="InterPro" id="IPR036034">
    <property type="entry name" value="PDZ_sf"/>
</dbReference>
<dbReference type="SMART" id="SM00228">
    <property type="entry name" value="PDZ"/>
    <property type="match status" value="1"/>
</dbReference>
<keyword evidence="9" id="KW-1185">Reference proteome</keyword>
<keyword evidence="4 5" id="KW-0720">Serine protease</keyword>
<feature type="domain" description="PDZ" evidence="7">
    <location>
        <begin position="138"/>
        <end position="218"/>
    </location>
</feature>
<dbReference type="SMART" id="SM00245">
    <property type="entry name" value="TSPc"/>
    <property type="match status" value="1"/>
</dbReference>
<comment type="similarity">
    <text evidence="1 5">Belongs to the peptidase S41A family.</text>
</comment>
<dbReference type="InterPro" id="IPR005151">
    <property type="entry name" value="Tail-specific_protease"/>
</dbReference>
<dbReference type="RefSeq" id="WP_158425888.1">
    <property type="nucleotide sequence ID" value="NZ_JAOQJQ010000006.1"/>
</dbReference>
<dbReference type="SUPFAM" id="SSF52096">
    <property type="entry name" value="ClpP/crotonase"/>
    <property type="match status" value="1"/>
</dbReference>
<comment type="caution">
    <text evidence="8">The sequence shown here is derived from an EMBL/GenBank/DDBJ whole genome shotgun (WGS) entry which is preliminary data.</text>
</comment>
<feature type="transmembrane region" description="Helical" evidence="6">
    <location>
        <begin position="32"/>
        <end position="53"/>
    </location>
</feature>
<dbReference type="Proteomes" id="UP001652442">
    <property type="component" value="Unassembled WGS sequence"/>
</dbReference>
<proteinExistence type="inferred from homology"/>
<evidence type="ECO:0000313" key="9">
    <source>
        <dbReference type="Proteomes" id="UP001652442"/>
    </source>
</evidence>
<dbReference type="InterPro" id="IPR001478">
    <property type="entry name" value="PDZ"/>
</dbReference>
<dbReference type="PROSITE" id="PS50106">
    <property type="entry name" value="PDZ"/>
    <property type="match status" value="1"/>
</dbReference>
<sequence>MQNKKNIEDRWSVTERENSFETKLRQKYRSGFLKGMLLAVIICAAAVLIFNWIKDNQKITVGVYGSQKGGKHQVQSYDALLDQAAIDKINYLAAFIQANYYEEVDTDQLLNGLYKGMYESLDQYSDYYTEEEYQEILSTEVQGNYSGIGAVLQQNSKTKQVKVVRIQDGSPAEKAGLKVGDTIVKADQYQADQMSLSEFVGHLKGEEGTTVHLTVQREGTEGSLEMDVTRKQMESISVYYEMFEDQLGYIQITEFTDTTPKQFEQALEALQKQELKGLIVDLRNNLGGMVNAVTQILDDILPEGLIVYTEDKAGNREEFKSTDEKYLSVPLTVLVNGSSASASEIFAGAIKDRDYGTLIGTKTFGKGIVQGIQSFKDQTAVKLTISRYYTPNGTCIQGKGIEPDIVLEYKFQGKDGDDYSYSLDNQIQKAIEILKEEISK</sequence>
<keyword evidence="6" id="KW-1133">Transmembrane helix</keyword>
<dbReference type="Gene3D" id="2.30.42.10">
    <property type="match status" value="1"/>
</dbReference>
<evidence type="ECO:0000259" key="7">
    <source>
        <dbReference type="PROSITE" id="PS50106"/>
    </source>
</evidence>
<dbReference type="CDD" id="cd06782">
    <property type="entry name" value="cpPDZ_CPP-like"/>
    <property type="match status" value="1"/>
</dbReference>
<dbReference type="InterPro" id="IPR055210">
    <property type="entry name" value="CtpA/B_N"/>
</dbReference>
<evidence type="ECO:0000256" key="1">
    <source>
        <dbReference type="ARBA" id="ARBA00009179"/>
    </source>
</evidence>
<evidence type="ECO:0000256" key="6">
    <source>
        <dbReference type="SAM" id="Phobius"/>
    </source>
</evidence>
<protein>
    <submittedName>
        <fullName evidence="8">S41 family peptidase</fullName>
    </submittedName>
</protein>
<dbReference type="InterPro" id="IPR029045">
    <property type="entry name" value="ClpP/crotonase-like_dom_sf"/>
</dbReference>
<evidence type="ECO:0000313" key="8">
    <source>
        <dbReference type="EMBL" id="MCU6763238.1"/>
    </source>
</evidence>
<dbReference type="EMBL" id="JAOQJQ010000006">
    <property type="protein sequence ID" value="MCU6763238.1"/>
    <property type="molecule type" value="Genomic_DNA"/>
</dbReference>
<keyword evidence="3 5" id="KW-0378">Hydrolase</keyword>
<name>A0ABT2TLY9_9FIRM</name>
<keyword evidence="6" id="KW-0472">Membrane</keyword>
<dbReference type="Pfam" id="PF13180">
    <property type="entry name" value="PDZ_2"/>
    <property type="match status" value="1"/>
</dbReference>
<dbReference type="Gene3D" id="3.30.750.44">
    <property type="match status" value="1"/>
</dbReference>
<dbReference type="Pfam" id="PF22694">
    <property type="entry name" value="CtpB_N-like"/>
    <property type="match status" value="1"/>
</dbReference>
<evidence type="ECO:0000256" key="5">
    <source>
        <dbReference type="RuleBase" id="RU004404"/>
    </source>
</evidence>
<dbReference type="Pfam" id="PF03572">
    <property type="entry name" value="Peptidase_S41"/>
    <property type="match status" value="1"/>
</dbReference>
<dbReference type="PANTHER" id="PTHR32060:SF30">
    <property type="entry name" value="CARBOXY-TERMINAL PROCESSING PROTEASE CTPA"/>
    <property type="match status" value="1"/>
</dbReference>
<keyword evidence="2 5" id="KW-0645">Protease</keyword>
<organism evidence="8 9">
    <name type="scientific">Brotonthovivens ammoniilytica</name>
    <dbReference type="NCBI Taxonomy" id="2981725"/>
    <lineage>
        <taxon>Bacteria</taxon>
        <taxon>Bacillati</taxon>
        <taxon>Bacillota</taxon>
        <taxon>Clostridia</taxon>
        <taxon>Lachnospirales</taxon>
        <taxon>Lachnospiraceae</taxon>
        <taxon>Brotonthovivens</taxon>
    </lineage>
</organism>
<dbReference type="NCBIfam" id="TIGR00225">
    <property type="entry name" value="prc"/>
    <property type="match status" value="1"/>
</dbReference>
<reference evidence="8 9" key="1">
    <citation type="journal article" date="2021" name="ISME Commun">
        <title>Automated analysis of genomic sequences facilitates high-throughput and comprehensive description of bacteria.</title>
        <authorList>
            <person name="Hitch T.C.A."/>
        </authorList>
    </citation>
    <scope>NUCLEOTIDE SEQUENCE [LARGE SCALE GENOMIC DNA]</scope>
    <source>
        <strain evidence="8 9">Sanger_109</strain>
    </source>
</reference>
<evidence type="ECO:0000256" key="3">
    <source>
        <dbReference type="ARBA" id="ARBA00022801"/>
    </source>
</evidence>